<dbReference type="Proteomes" id="UP001316189">
    <property type="component" value="Chromosome"/>
</dbReference>
<keyword evidence="1" id="KW-0472">Membrane</keyword>
<protein>
    <recommendedName>
        <fullName evidence="4">ABC transporter permease</fullName>
    </recommendedName>
</protein>
<feature type="transmembrane region" description="Helical" evidence="1">
    <location>
        <begin position="31"/>
        <end position="51"/>
    </location>
</feature>
<evidence type="ECO:0000313" key="2">
    <source>
        <dbReference type="EMBL" id="UUI75792.1"/>
    </source>
</evidence>
<feature type="transmembrane region" description="Helical" evidence="1">
    <location>
        <begin position="130"/>
        <end position="151"/>
    </location>
</feature>
<feature type="transmembrane region" description="Helical" evidence="1">
    <location>
        <begin position="259"/>
        <end position="280"/>
    </location>
</feature>
<feature type="transmembrane region" description="Helical" evidence="1">
    <location>
        <begin position="197"/>
        <end position="219"/>
    </location>
</feature>
<keyword evidence="1" id="KW-1133">Transmembrane helix</keyword>
<sequence length="360" mass="35539">MPDTTPPISAVSRSGAAAPAAPGAGRHLPKFAASLLALTVIVVVLLLLFVLPSLKSGARDLPIGMVGDTQAVQVLEDQLETVAPGAFDTAAYDDEAALRTAILDRSVVGGVIVENGSALLLTATAGSAPIAGSLTGSVTAAAASLGMPVAVDDLVAFTSDDPTGIGIGGLAFPLVFGGIVPAVVAMRVFKHSLRMQLASACSFAAVGGLVVTSVLRFWFGSFDGSILLPAAALALGIAAISVPLIGLQSTVGGKGFTALAASMMFLGNPLAGIGTSAAWLPSGLGLFGQLLPPGSTGTLVRSAAYFGGRGAGSALVILVVWVVAGVGLCVLGARRAAAAQAEAEVDSPPLADPTPELALV</sequence>
<keyword evidence="3" id="KW-1185">Reference proteome</keyword>
<gene>
    <name evidence="2" type="ORF">NP064_02430</name>
</gene>
<evidence type="ECO:0008006" key="4">
    <source>
        <dbReference type="Google" id="ProtNLM"/>
    </source>
</evidence>
<feature type="transmembrane region" description="Helical" evidence="1">
    <location>
        <begin position="311"/>
        <end position="331"/>
    </location>
</feature>
<organism evidence="2 3">
    <name type="scientific">Cellulomonas chengniuliangii</name>
    <dbReference type="NCBI Taxonomy" id="2968084"/>
    <lineage>
        <taxon>Bacteria</taxon>
        <taxon>Bacillati</taxon>
        <taxon>Actinomycetota</taxon>
        <taxon>Actinomycetes</taxon>
        <taxon>Micrococcales</taxon>
        <taxon>Cellulomonadaceae</taxon>
        <taxon>Cellulomonas</taxon>
    </lineage>
</organism>
<dbReference type="EMBL" id="CP101988">
    <property type="protein sequence ID" value="UUI75792.1"/>
    <property type="molecule type" value="Genomic_DNA"/>
</dbReference>
<keyword evidence="1" id="KW-0812">Transmembrane</keyword>
<accession>A0ABY5KZ44</accession>
<evidence type="ECO:0000256" key="1">
    <source>
        <dbReference type="SAM" id="Phobius"/>
    </source>
</evidence>
<evidence type="ECO:0000313" key="3">
    <source>
        <dbReference type="Proteomes" id="UP001316189"/>
    </source>
</evidence>
<name>A0ABY5KZ44_9CELL</name>
<reference evidence="2 3" key="1">
    <citation type="submission" date="2022-07" db="EMBL/GenBank/DDBJ databases">
        <title>Novel species in genus cellulomonas.</title>
        <authorList>
            <person name="Ye L."/>
        </authorList>
    </citation>
    <scope>NUCLEOTIDE SEQUENCE [LARGE SCALE GENOMIC DNA]</scope>
    <source>
        <strain evidence="3">zg-Y338</strain>
    </source>
</reference>
<feature type="transmembrane region" description="Helical" evidence="1">
    <location>
        <begin position="163"/>
        <end position="185"/>
    </location>
</feature>
<proteinExistence type="predicted"/>
<feature type="transmembrane region" description="Helical" evidence="1">
    <location>
        <begin position="225"/>
        <end position="247"/>
    </location>
</feature>
<dbReference type="RefSeq" id="WP_227568108.1">
    <property type="nucleotide sequence ID" value="NZ_CP101988.1"/>
</dbReference>